<evidence type="ECO:0000256" key="1">
    <source>
        <dbReference type="SAM" id="MobiDB-lite"/>
    </source>
</evidence>
<feature type="transmembrane region" description="Helical" evidence="2">
    <location>
        <begin position="76"/>
        <end position="95"/>
    </location>
</feature>
<dbReference type="Proteomes" id="UP001417504">
    <property type="component" value="Unassembled WGS sequence"/>
</dbReference>
<dbReference type="EMBL" id="JBBNAE010000005">
    <property type="protein sequence ID" value="KAK9122477.1"/>
    <property type="molecule type" value="Genomic_DNA"/>
</dbReference>
<feature type="transmembrane region" description="Helical" evidence="2">
    <location>
        <begin position="142"/>
        <end position="162"/>
    </location>
</feature>
<protein>
    <submittedName>
        <fullName evidence="3">Uncharacterized protein</fullName>
    </submittedName>
</protein>
<organism evidence="3 4">
    <name type="scientific">Stephania japonica</name>
    <dbReference type="NCBI Taxonomy" id="461633"/>
    <lineage>
        <taxon>Eukaryota</taxon>
        <taxon>Viridiplantae</taxon>
        <taxon>Streptophyta</taxon>
        <taxon>Embryophyta</taxon>
        <taxon>Tracheophyta</taxon>
        <taxon>Spermatophyta</taxon>
        <taxon>Magnoliopsida</taxon>
        <taxon>Ranunculales</taxon>
        <taxon>Menispermaceae</taxon>
        <taxon>Menispermoideae</taxon>
        <taxon>Cissampelideae</taxon>
        <taxon>Stephania</taxon>
    </lineage>
</organism>
<sequence>MRRQMTHKGSCPSVGKVKTQGQNGHFVLKHKYKNKQTLIHYSLSSPLNSDYTVHRPPSPLAPPRLSRRHELRRGELHLSFSPISFVLSLSLTFSLSASHSHSRSGCFRPLRLDHHHRHPLRPPTSPPPPENTKVTVPLSLSLSTRFVLLYPPFSLMFIWIVGTV</sequence>
<keyword evidence="2" id="KW-1133">Transmembrane helix</keyword>
<evidence type="ECO:0000313" key="4">
    <source>
        <dbReference type="Proteomes" id="UP001417504"/>
    </source>
</evidence>
<evidence type="ECO:0000256" key="2">
    <source>
        <dbReference type="SAM" id="Phobius"/>
    </source>
</evidence>
<keyword evidence="2" id="KW-0472">Membrane</keyword>
<accession>A0AAP0IX99</accession>
<evidence type="ECO:0000313" key="3">
    <source>
        <dbReference type="EMBL" id="KAK9122477.1"/>
    </source>
</evidence>
<feature type="region of interest" description="Disordered" evidence="1">
    <location>
        <begin position="113"/>
        <end position="132"/>
    </location>
</feature>
<gene>
    <name evidence="3" type="ORF">Sjap_012079</name>
</gene>
<reference evidence="3 4" key="1">
    <citation type="submission" date="2024-01" db="EMBL/GenBank/DDBJ databases">
        <title>Genome assemblies of Stephania.</title>
        <authorList>
            <person name="Yang L."/>
        </authorList>
    </citation>
    <scope>NUCLEOTIDE SEQUENCE [LARGE SCALE GENOMIC DNA]</scope>
    <source>
        <strain evidence="3">QJT</strain>
        <tissue evidence="3">Leaf</tissue>
    </source>
</reference>
<feature type="compositionally biased region" description="Pro residues" evidence="1">
    <location>
        <begin position="121"/>
        <end position="130"/>
    </location>
</feature>
<keyword evidence="2" id="KW-0812">Transmembrane</keyword>
<proteinExistence type="predicted"/>
<keyword evidence="4" id="KW-1185">Reference proteome</keyword>
<comment type="caution">
    <text evidence="3">The sequence shown here is derived from an EMBL/GenBank/DDBJ whole genome shotgun (WGS) entry which is preliminary data.</text>
</comment>
<name>A0AAP0IX99_9MAGN</name>
<dbReference type="AlphaFoldDB" id="A0AAP0IX99"/>